<dbReference type="EMBL" id="KL982474">
    <property type="protein sequence ID" value="KFK23099.1"/>
    <property type="molecule type" value="Genomic_DNA"/>
</dbReference>
<keyword evidence="1" id="KW-0812">Transmembrane</keyword>
<dbReference type="AlphaFoldDB" id="A0A087FZP7"/>
<feature type="non-terminal residue" evidence="2">
    <location>
        <position position="167"/>
    </location>
</feature>
<keyword evidence="1" id="KW-0472">Membrane</keyword>
<evidence type="ECO:0000256" key="1">
    <source>
        <dbReference type="SAM" id="Phobius"/>
    </source>
</evidence>
<sequence>DIAELCGVVAVWVIPLHFAFAFSCPLQRFLQCQLKNQVTAFAGAAALGVHLLVCWLFVERLKLGVIGIMATVSISWWVNVLVLIAYATCGGCPLTWTGFSSEAFTGLWEFLQLSASSGIMICMAVSGWEMMIPLAFFAGTGVRVANELGAGNGKGARFTTIVSVTQS</sequence>
<reference evidence="3" key="1">
    <citation type="journal article" date="2015" name="Nat. Plants">
        <title>Genome expansion of Arabis alpina linked with retrotransposition and reduced symmetric DNA methylation.</title>
        <authorList>
            <person name="Willing E.M."/>
            <person name="Rawat V."/>
            <person name="Mandakova T."/>
            <person name="Maumus F."/>
            <person name="James G.V."/>
            <person name="Nordstroem K.J."/>
            <person name="Becker C."/>
            <person name="Warthmann N."/>
            <person name="Chica C."/>
            <person name="Szarzynska B."/>
            <person name="Zytnicki M."/>
            <person name="Albani M.C."/>
            <person name="Kiefer C."/>
            <person name="Bergonzi S."/>
            <person name="Castaings L."/>
            <person name="Mateos J.L."/>
            <person name="Berns M.C."/>
            <person name="Bujdoso N."/>
            <person name="Piofczyk T."/>
            <person name="de Lorenzo L."/>
            <person name="Barrero-Sicilia C."/>
            <person name="Mateos I."/>
            <person name="Piednoel M."/>
            <person name="Hagmann J."/>
            <person name="Chen-Min-Tao R."/>
            <person name="Iglesias-Fernandez R."/>
            <person name="Schuster S.C."/>
            <person name="Alonso-Blanco C."/>
            <person name="Roudier F."/>
            <person name="Carbonero P."/>
            <person name="Paz-Ares J."/>
            <person name="Davis S.J."/>
            <person name="Pecinka A."/>
            <person name="Quesneville H."/>
            <person name="Colot V."/>
            <person name="Lysak M.A."/>
            <person name="Weigel D."/>
            <person name="Coupland G."/>
            <person name="Schneeberger K."/>
        </authorList>
    </citation>
    <scope>NUCLEOTIDE SEQUENCE [LARGE SCALE GENOMIC DNA]</scope>
    <source>
        <strain evidence="3">cv. Pajares</strain>
    </source>
</reference>
<keyword evidence="3" id="KW-1185">Reference proteome</keyword>
<evidence type="ECO:0000313" key="3">
    <source>
        <dbReference type="Proteomes" id="UP000029120"/>
    </source>
</evidence>
<feature type="transmembrane region" description="Helical" evidence="1">
    <location>
        <begin position="65"/>
        <end position="87"/>
    </location>
</feature>
<accession>A0A087FZP7</accession>
<feature type="transmembrane region" description="Helical" evidence="1">
    <location>
        <begin position="107"/>
        <end position="128"/>
    </location>
</feature>
<proteinExistence type="predicted"/>
<evidence type="ECO:0008006" key="4">
    <source>
        <dbReference type="Google" id="ProtNLM"/>
    </source>
</evidence>
<dbReference type="Proteomes" id="UP000029120">
    <property type="component" value="Unassembled WGS sequence"/>
</dbReference>
<gene>
    <name evidence="2" type="ORF">AALP_AAs48891U000100</name>
</gene>
<dbReference type="OrthoDB" id="1112249at2759"/>
<feature type="transmembrane region" description="Helical" evidence="1">
    <location>
        <begin position="37"/>
        <end position="58"/>
    </location>
</feature>
<dbReference type="eggNOG" id="KOG1347">
    <property type="taxonomic scope" value="Eukaryota"/>
</dbReference>
<protein>
    <recommendedName>
        <fullName evidence="4">Protein DETOXIFICATION</fullName>
    </recommendedName>
</protein>
<dbReference type="OMA" id="ARTICIC"/>
<dbReference type="PANTHER" id="PTHR11206">
    <property type="entry name" value="MULTIDRUG RESISTANCE PROTEIN"/>
    <property type="match status" value="1"/>
</dbReference>
<evidence type="ECO:0000313" key="2">
    <source>
        <dbReference type="EMBL" id="KFK23099.1"/>
    </source>
</evidence>
<feature type="non-terminal residue" evidence="2">
    <location>
        <position position="1"/>
    </location>
</feature>
<organism evidence="2 3">
    <name type="scientific">Arabis alpina</name>
    <name type="common">Alpine rock-cress</name>
    <dbReference type="NCBI Taxonomy" id="50452"/>
    <lineage>
        <taxon>Eukaryota</taxon>
        <taxon>Viridiplantae</taxon>
        <taxon>Streptophyta</taxon>
        <taxon>Embryophyta</taxon>
        <taxon>Tracheophyta</taxon>
        <taxon>Spermatophyta</taxon>
        <taxon>Magnoliopsida</taxon>
        <taxon>eudicotyledons</taxon>
        <taxon>Gunneridae</taxon>
        <taxon>Pentapetalae</taxon>
        <taxon>rosids</taxon>
        <taxon>malvids</taxon>
        <taxon>Brassicales</taxon>
        <taxon>Brassicaceae</taxon>
        <taxon>Arabideae</taxon>
        <taxon>Arabis</taxon>
    </lineage>
</organism>
<name>A0A087FZP7_ARAAL</name>
<keyword evidence="1" id="KW-1133">Transmembrane helix</keyword>